<evidence type="ECO:0000256" key="1">
    <source>
        <dbReference type="ARBA" id="ARBA00010835"/>
    </source>
</evidence>
<dbReference type="PANTHER" id="PTHR47814">
    <property type="entry name" value="PEPTIDYL-TRNA HYDROLASE ARFB"/>
    <property type="match status" value="1"/>
</dbReference>
<sequence length="147" mass="17105">MSVFKTDIQRNSDSLLLDLDLDCTFDKGSGPGGQNRNKRKTRARLRWNFADSRLLTDQQKNTLRDAARKAGRLIDESTIEFVAEDYRTQGGNRDAAIRRLHEFVGAALKKRKKRKKTSVPSSQKKQRLEIKRYRAKIKKERQNRVDD</sequence>
<dbReference type="EMBL" id="JAAZON010000253">
    <property type="protein sequence ID" value="NMC62682.1"/>
    <property type="molecule type" value="Genomic_DNA"/>
</dbReference>
<evidence type="ECO:0000259" key="3">
    <source>
        <dbReference type="Pfam" id="PF00472"/>
    </source>
</evidence>
<dbReference type="Proteomes" id="UP000524246">
    <property type="component" value="Unassembled WGS sequence"/>
</dbReference>
<name>A0A7X9IK07_9DELT</name>
<organism evidence="4 5">
    <name type="scientific">SAR324 cluster bacterium</name>
    <dbReference type="NCBI Taxonomy" id="2024889"/>
    <lineage>
        <taxon>Bacteria</taxon>
        <taxon>Deltaproteobacteria</taxon>
        <taxon>SAR324 cluster</taxon>
    </lineage>
</organism>
<feature type="region of interest" description="Disordered" evidence="2">
    <location>
        <begin position="108"/>
        <end position="147"/>
    </location>
</feature>
<protein>
    <submittedName>
        <fullName evidence="4">Aminoacyl-tRNA hydrolase</fullName>
    </submittedName>
</protein>
<comment type="similarity">
    <text evidence="1">Belongs to the prokaryotic/mitochondrial release factor family.</text>
</comment>
<keyword evidence="4" id="KW-0378">Hydrolase</keyword>
<evidence type="ECO:0000313" key="4">
    <source>
        <dbReference type="EMBL" id="NMC62682.1"/>
    </source>
</evidence>
<dbReference type="PANTHER" id="PTHR47814:SF1">
    <property type="entry name" value="PEPTIDYL-TRNA HYDROLASE ARFB"/>
    <property type="match status" value="1"/>
</dbReference>
<dbReference type="GO" id="GO:0072344">
    <property type="term" value="P:rescue of stalled ribosome"/>
    <property type="evidence" value="ECO:0007669"/>
    <property type="project" value="TreeGrafter"/>
</dbReference>
<accession>A0A7X9IK07</accession>
<evidence type="ECO:0000313" key="5">
    <source>
        <dbReference type="Proteomes" id="UP000524246"/>
    </source>
</evidence>
<dbReference type="GO" id="GO:0004045">
    <property type="term" value="F:peptidyl-tRNA hydrolase activity"/>
    <property type="evidence" value="ECO:0007669"/>
    <property type="project" value="TreeGrafter"/>
</dbReference>
<proteinExistence type="inferred from homology"/>
<feature type="compositionally biased region" description="Basic residues" evidence="2">
    <location>
        <begin position="108"/>
        <end position="117"/>
    </location>
</feature>
<dbReference type="SUPFAM" id="SSF75620">
    <property type="entry name" value="Release factor"/>
    <property type="match status" value="1"/>
</dbReference>
<feature type="domain" description="Prokaryotic-type class I peptide chain release factors" evidence="3">
    <location>
        <begin position="20"/>
        <end position="140"/>
    </location>
</feature>
<dbReference type="InterPro" id="IPR045853">
    <property type="entry name" value="Pep_chain_release_fac_I_sf"/>
</dbReference>
<dbReference type="GO" id="GO:0003747">
    <property type="term" value="F:translation release factor activity"/>
    <property type="evidence" value="ECO:0007669"/>
    <property type="project" value="InterPro"/>
</dbReference>
<comment type="caution">
    <text evidence="4">The sequence shown here is derived from an EMBL/GenBank/DDBJ whole genome shotgun (WGS) entry which is preliminary data.</text>
</comment>
<dbReference type="GO" id="GO:0043022">
    <property type="term" value="F:ribosome binding"/>
    <property type="evidence" value="ECO:0007669"/>
    <property type="project" value="TreeGrafter"/>
</dbReference>
<dbReference type="AlphaFoldDB" id="A0A7X9IK07"/>
<reference evidence="4 5" key="1">
    <citation type="journal article" date="2020" name="Biotechnol. Biofuels">
        <title>New insights from the biogas microbiome by comprehensive genome-resolved metagenomics of nearly 1600 species originating from multiple anaerobic digesters.</title>
        <authorList>
            <person name="Campanaro S."/>
            <person name="Treu L."/>
            <person name="Rodriguez-R L.M."/>
            <person name="Kovalovszki A."/>
            <person name="Ziels R.M."/>
            <person name="Maus I."/>
            <person name="Zhu X."/>
            <person name="Kougias P.G."/>
            <person name="Basile A."/>
            <person name="Luo G."/>
            <person name="Schluter A."/>
            <person name="Konstantinidis K.T."/>
            <person name="Angelidaki I."/>
        </authorList>
    </citation>
    <scope>NUCLEOTIDE SEQUENCE [LARGE SCALE GENOMIC DNA]</scope>
    <source>
        <strain evidence="4">AS27yjCOA_65</strain>
    </source>
</reference>
<dbReference type="Gene3D" id="3.30.160.20">
    <property type="match status" value="1"/>
</dbReference>
<dbReference type="Pfam" id="PF00472">
    <property type="entry name" value="RF-1"/>
    <property type="match status" value="1"/>
</dbReference>
<dbReference type="InterPro" id="IPR000352">
    <property type="entry name" value="Pep_chain_release_fac_I"/>
</dbReference>
<evidence type="ECO:0000256" key="2">
    <source>
        <dbReference type="SAM" id="MobiDB-lite"/>
    </source>
</evidence>
<gene>
    <name evidence="4" type="ORF">GYA55_05870</name>
</gene>